<dbReference type="EMBL" id="JAPDGR010000631">
    <property type="protein sequence ID" value="KAJ2988570.1"/>
    <property type="molecule type" value="Genomic_DNA"/>
</dbReference>
<keyword evidence="2" id="KW-1185">Reference proteome</keyword>
<sequence>MLGAQNLEQARAWFFYVFTSVETVLLTSRYMMERGAGFTPSGWTWTISGMLPDPFRGYSRHALRYAQIFTTFSPYGPRPRRSARLILGWMVVLILILALTFYLTSRDGEPSKLDTKVVMDQIRGRARSLREKTSKAVP</sequence>
<comment type="caution">
    <text evidence="1">The sequence shown here is derived from an EMBL/GenBank/DDBJ whole genome shotgun (WGS) entry which is preliminary data.</text>
</comment>
<evidence type="ECO:0000313" key="2">
    <source>
        <dbReference type="Proteomes" id="UP001143856"/>
    </source>
</evidence>
<protein>
    <submittedName>
        <fullName evidence="1">Uncharacterized protein</fullName>
    </submittedName>
</protein>
<organism evidence="1 2">
    <name type="scientific">Xylaria curta</name>
    <dbReference type="NCBI Taxonomy" id="42375"/>
    <lineage>
        <taxon>Eukaryota</taxon>
        <taxon>Fungi</taxon>
        <taxon>Dikarya</taxon>
        <taxon>Ascomycota</taxon>
        <taxon>Pezizomycotina</taxon>
        <taxon>Sordariomycetes</taxon>
        <taxon>Xylariomycetidae</taxon>
        <taxon>Xylariales</taxon>
        <taxon>Xylariaceae</taxon>
        <taxon>Xylaria</taxon>
    </lineage>
</organism>
<proteinExistence type="predicted"/>
<accession>A0ACC1PAG3</accession>
<evidence type="ECO:0000313" key="1">
    <source>
        <dbReference type="EMBL" id="KAJ2988570.1"/>
    </source>
</evidence>
<name>A0ACC1PAG3_9PEZI</name>
<gene>
    <name evidence="1" type="ORF">NUW58_g3904</name>
</gene>
<reference evidence="1" key="1">
    <citation type="submission" date="2022-10" db="EMBL/GenBank/DDBJ databases">
        <title>Genome Sequence of Xylaria curta.</title>
        <authorList>
            <person name="Buettner E."/>
        </authorList>
    </citation>
    <scope>NUCLEOTIDE SEQUENCE</scope>
    <source>
        <strain evidence="1">Babe10</strain>
    </source>
</reference>
<dbReference type="Proteomes" id="UP001143856">
    <property type="component" value="Unassembled WGS sequence"/>
</dbReference>